<reference evidence="2 3" key="1">
    <citation type="submission" date="2024-09" db="EMBL/GenBank/DDBJ databases">
        <authorList>
            <person name="Sun Q."/>
            <person name="Mori K."/>
        </authorList>
    </citation>
    <scope>NUCLEOTIDE SEQUENCE [LARGE SCALE GENOMIC DNA]</scope>
    <source>
        <strain evidence="2 3">CCM 3426</strain>
    </source>
</reference>
<dbReference type="Pfam" id="PF00561">
    <property type="entry name" value="Abhydrolase_1"/>
    <property type="match status" value="1"/>
</dbReference>
<evidence type="ECO:0000313" key="3">
    <source>
        <dbReference type="Proteomes" id="UP001589647"/>
    </source>
</evidence>
<dbReference type="Proteomes" id="UP001589647">
    <property type="component" value="Unassembled WGS sequence"/>
</dbReference>
<dbReference type="SUPFAM" id="SSF53474">
    <property type="entry name" value="alpha/beta-Hydrolases"/>
    <property type="match status" value="1"/>
</dbReference>
<dbReference type="InterPro" id="IPR000073">
    <property type="entry name" value="AB_hydrolase_1"/>
</dbReference>
<dbReference type="InterPro" id="IPR029058">
    <property type="entry name" value="AB_hydrolase_fold"/>
</dbReference>
<protein>
    <submittedName>
        <fullName evidence="2">Alpha/beta fold hydrolase</fullName>
    </submittedName>
</protein>
<gene>
    <name evidence="2" type="ORF">ACFFV7_40670</name>
</gene>
<dbReference type="PANTHER" id="PTHR43433">
    <property type="entry name" value="HYDROLASE, ALPHA/BETA FOLD FAMILY PROTEIN"/>
    <property type="match status" value="1"/>
</dbReference>
<dbReference type="PANTHER" id="PTHR43433:SF1">
    <property type="entry name" value="BLL5160 PROTEIN"/>
    <property type="match status" value="1"/>
</dbReference>
<evidence type="ECO:0000259" key="1">
    <source>
        <dbReference type="Pfam" id="PF00561"/>
    </source>
</evidence>
<dbReference type="RefSeq" id="WP_189654018.1">
    <property type="nucleotide sequence ID" value="NZ_BMRC01000054.1"/>
</dbReference>
<feature type="domain" description="AB hydrolase-1" evidence="1">
    <location>
        <begin position="21"/>
        <end position="261"/>
    </location>
</feature>
<organism evidence="2 3">
    <name type="scientific">Nonomuraea spiralis</name>
    <dbReference type="NCBI Taxonomy" id="46182"/>
    <lineage>
        <taxon>Bacteria</taxon>
        <taxon>Bacillati</taxon>
        <taxon>Actinomycetota</taxon>
        <taxon>Actinomycetes</taxon>
        <taxon>Streptosporangiales</taxon>
        <taxon>Streptosporangiaceae</taxon>
        <taxon>Nonomuraea</taxon>
    </lineage>
</organism>
<evidence type="ECO:0000313" key="2">
    <source>
        <dbReference type="EMBL" id="MFB9207556.1"/>
    </source>
</evidence>
<dbReference type="Gene3D" id="3.40.50.1820">
    <property type="entry name" value="alpha/beta hydrolase"/>
    <property type="match status" value="1"/>
</dbReference>
<sequence>MESVVVDGVRLGYERAGSGPAVVLVGGTGMPPVAWQLCGLRDTLAGAGFEVVTYAARGVAPSDAPAAPYTVDDLAADLAGLLEALGLTETVVVGYSLGSFTAELLARTRPDLVRAAVLMAGAGPLTGVLDAVLAAETELIATTGRLSPAFMRLQTLLSTLPPGVLCTDDAQVRTWLELLGAQEAVWTSAEGENGQSAASDRWLRDEHRMAALAQIAAPVLVLAFEYDLYFPPGSGRVAAAALPAGHFAQISGAAHGGLLTHSGETTKAILAFLAHVDLDEADRSAGESLG</sequence>
<comment type="caution">
    <text evidence="2">The sequence shown here is derived from an EMBL/GenBank/DDBJ whole genome shotgun (WGS) entry which is preliminary data.</text>
</comment>
<proteinExistence type="predicted"/>
<dbReference type="GO" id="GO:0016787">
    <property type="term" value="F:hydrolase activity"/>
    <property type="evidence" value="ECO:0007669"/>
    <property type="project" value="UniProtKB-KW"/>
</dbReference>
<dbReference type="EMBL" id="JBHMEI010000059">
    <property type="protein sequence ID" value="MFB9207556.1"/>
    <property type="molecule type" value="Genomic_DNA"/>
</dbReference>
<dbReference type="InterPro" id="IPR050471">
    <property type="entry name" value="AB_hydrolase"/>
</dbReference>
<keyword evidence="3" id="KW-1185">Reference proteome</keyword>
<accession>A0ABV5ISL3</accession>
<keyword evidence="2" id="KW-0378">Hydrolase</keyword>
<name>A0ABV5ISL3_9ACTN</name>